<dbReference type="GO" id="GO:0005886">
    <property type="term" value="C:plasma membrane"/>
    <property type="evidence" value="ECO:0007669"/>
    <property type="project" value="UniProtKB-ARBA"/>
</dbReference>
<dbReference type="Gene3D" id="2.60.40.10">
    <property type="entry name" value="Immunoglobulins"/>
    <property type="match status" value="1"/>
</dbReference>
<feature type="domain" description="Ig-like" evidence="13">
    <location>
        <begin position="20"/>
        <end position="118"/>
    </location>
</feature>
<keyword evidence="8" id="KW-1015">Disulfide bond</keyword>
<proteinExistence type="predicted"/>
<evidence type="ECO:0000259" key="13">
    <source>
        <dbReference type="PROSITE" id="PS50835"/>
    </source>
</evidence>
<evidence type="ECO:0000256" key="3">
    <source>
        <dbReference type="ARBA" id="ARBA00022729"/>
    </source>
</evidence>
<accession>A0A8B7QK50</accession>
<evidence type="ECO:0000256" key="10">
    <source>
        <dbReference type="ARBA" id="ARBA00023319"/>
    </source>
</evidence>
<protein>
    <submittedName>
        <fullName evidence="15">T-cell surface glycoprotein CD8 beta chain</fullName>
    </submittedName>
</protein>
<dbReference type="SMART" id="SM00409">
    <property type="entry name" value="IG"/>
    <property type="match status" value="1"/>
</dbReference>
<dbReference type="FunFam" id="2.60.40.10:FF:000645">
    <property type="entry name" value="T-cell surface glycoprotein CD8 beta chain"/>
    <property type="match status" value="1"/>
</dbReference>
<gene>
    <name evidence="15" type="primary">CD8B</name>
</gene>
<evidence type="ECO:0000256" key="1">
    <source>
        <dbReference type="ARBA" id="ARBA00004479"/>
    </source>
</evidence>
<dbReference type="CDD" id="cd07700">
    <property type="entry name" value="IgV_CD8_beta"/>
    <property type="match status" value="1"/>
</dbReference>
<dbReference type="InterPro" id="IPR003599">
    <property type="entry name" value="Ig_sub"/>
</dbReference>
<dbReference type="PANTHER" id="PTHR11292:SF7">
    <property type="entry name" value="T-CELL SURFACE GLYCOPROTEIN CD8 BETA CHAIN-RELATED"/>
    <property type="match status" value="1"/>
</dbReference>
<dbReference type="InterPro" id="IPR013106">
    <property type="entry name" value="Ig_V-set"/>
</dbReference>
<evidence type="ECO:0000256" key="7">
    <source>
        <dbReference type="ARBA" id="ARBA00023136"/>
    </source>
</evidence>
<evidence type="ECO:0000256" key="6">
    <source>
        <dbReference type="ARBA" id="ARBA00023130"/>
    </source>
</evidence>
<keyword evidence="2 11" id="KW-0812">Transmembrane</keyword>
<dbReference type="CTD" id="926"/>
<dbReference type="InterPro" id="IPR007110">
    <property type="entry name" value="Ig-like_dom"/>
</dbReference>
<dbReference type="SUPFAM" id="SSF48726">
    <property type="entry name" value="Immunoglobulin"/>
    <property type="match status" value="1"/>
</dbReference>
<reference evidence="15" key="1">
    <citation type="submission" date="2025-08" db="UniProtKB">
        <authorList>
            <consortium name="RefSeq"/>
        </authorList>
    </citation>
    <scope>IDENTIFICATION</scope>
    <source>
        <tissue evidence="15">Muscle</tissue>
    </source>
</reference>
<keyword evidence="9" id="KW-0325">Glycoprotein</keyword>
<dbReference type="GO" id="GO:0050776">
    <property type="term" value="P:regulation of immune response"/>
    <property type="evidence" value="ECO:0007669"/>
    <property type="project" value="InterPro"/>
</dbReference>
<dbReference type="Pfam" id="PF07686">
    <property type="entry name" value="V-set"/>
    <property type="match status" value="1"/>
</dbReference>
<dbReference type="InterPro" id="IPR013783">
    <property type="entry name" value="Ig-like_fold"/>
</dbReference>
<evidence type="ECO:0000256" key="2">
    <source>
        <dbReference type="ARBA" id="ARBA00022692"/>
    </source>
</evidence>
<dbReference type="GO" id="GO:0015026">
    <property type="term" value="F:coreceptor activity"/>
    <property type="evidence" value="ECO:0007669"/>
    <property type="project" value="InterPro"/>
</dbReference>
<dbReference type="KEGG" id="hai:109376834"/>
<evidence type="ECO:0000313" key="14">
    <source>
        <dbReference type="Proteomes" id="UP000694851"/>
    </source>
</evidence>
<dbReference type="SMART" id="SM00406">
    <property type="entry name" value="IGv"/>
    <property type="match status" value="1"/>
</dbReference>
<evidence type="ECO:0000256" key="4">
    <source>
        <dbReference type="ARBA" id="ARBA00022859"/>
    </source>
</evidence>
<comment type="subcellular location">
    <subcellularLocation>
        <location evidence="1">Membrane</location>
        <topology evidence="1">Single-pass type I membrane protein</topology>
    </subcellularLocation>
</comment>
<dbReference type="GO" id="GO:0009986">
    <property type="term" value="C:cell surface"/>
    <property type="evidence" value="ECO:0007669"/>
    <property type="project" value="TreeGrafter"/>
</dbReference>
<keyword evidence="3 12" id="KW-0732">Signal</keyword>
<keyword evidence="6" id="KW-1064">Adaptive immunity</keyword>
<keyword evidence="4" id="KW-0391">Immunity</keyword>
<dbReference type="PROSITE" id="PS50835">
    <property type="entry name" value="IG_LIKE"/>
    <property type="match status" value="1"/>
</dbReference>
<sequence length="209" mass="23499">MLLRGLWLFLAAQLAALHGSSVLWLTPKDIHAETNQTAKLVCEAKSFPSNARIYWLRQRQAPSIDSRHEFLVAWDPTKKTLHYGKEVEKERLIMFGGVTQFFLNLTNVKPSDSGAYFCMTVGTPELTFGKGTLLSVVDVLPTTAQPTKKTTPKKRMCRNTSLVTRKRPLCGPLTLGLLLAGILILLVSLGVAIHLYCRRRRARLHFIKQ</sequence>
<organism evidence="14 15">
    <name type="scientific">Hipposideros armiger</name>
    <name type="common">Great Himalayan leaf-nosed bat</name>
    <dbReference type="NCBI Taxonomy" id="186990"/>
    <lineage>
        <taxon>Eukaryota</taxon>
        <taxon>Metazoa</taxon>
        <taxon>Chordata</taxon>
        <taxon>Craniata</taxon>
        <taxon>Vertebrata</taxon>
        <taxon>Euteleostomi</taxon>
        <taxon>Mammalia</taxon>
        <taxon>Eutheria</taxon>
        <taxon>Laurasiatheria</taxon>
        <taxon>Chiroptera</taxon>
        <taxon>Yinpterochiroptera</taxon>
        <taxon>Rhinolophoidea</taxon>
        <taxon>Hipposideridae</taxon>
        <taxon>Hipposideros</taxon>
    </lineage>
</organism>
<evidence type="ECO:0000256" key="11">
    <source>
        <dbReference type="SAM" id="Phobius"/>
    </source>
</evidence>
<feature type="transmembrane region" description="Helical" evidence="11">
    <location>
        <begin position="175"/>
        <end position="197"/>
    </location>
</feature>
<dbReference type="PANTHER" id="PTHR11292">
    <property type="entry name" value="T-CELL SURFACE GLYCOPROTEIN CD8 BETA CHAIN"/>
    <property type="match status" value="1"/>
</dbReference>
<dbReference type="Proteomes" id="UP000694851">
    <property type="component" value="Unplaced"/>
</dbReference>
<feature type="signal peptide" evidence="12">
    <location>
        <begin position="1"/>
        <end position="32"/>
    </location>
</feature>
<keyword evidence="7 11" id="KW-0472">Membrane</keyword>
<evidence type="ECO:0000256" key="8">
    <source>
        <dbReference type="ARBA" id="ARBA00023157"/>
    </source>
</evidence>
<dbReference type="RefSeq" id="XP_019488525.1">
    <property type="nucleotide sequence ID" value="XM_019632980.1"/>
</dbReference>
<keyword evidence="5 11" id="KW-1133">Transmembrane helix</keyword>
<dbReference type="InterPro" id="IPR036179">
    <property type="entry name" value="Ig-like_dom_sf"/>
</dbReference>
<name>A0A8B7QK50_HIPAR</name>
<dbReference type="GeneID" id="109376834"/>
<keyword evidence="14" id="KW-1185">Reference proteome</keyword>
<evidence type="ECO:0000256" key="12">
    <source>
        <dbReference type="SAM" id="SignalP"/>
    </source>
</evidence>
<keyword evidence="10" id="KW-0393">Immunoglobulin domain</keyword>
<evidence type="ECO:0000256" key="5">
    <source>
        <dbReference type="ARBA" id="ARBA00022989"/>
    </source>
</evidence>
<evidence type="ECO:0000256" key="9">
    <source>
        <dbReference type="ARBA" id="ARBA00023180"/>
    </source>
</evidence>
<evidence type="ECO:0000313" key="15">
    <source>
        <dbReference type="RefSeq" id="XP_019488525.1"/>
    </source>
</evidence>
<feature type="chain" id="PRO_5034768426" evidence="12">
    <location>
        <begin position="33"/>
        <end position="209"/>
    </location>
</feature>
<dbReference type="GO" id="GO:0002250">
    <property type="term" value="P:adaptive immune response"/>
    <property type="evidence" value="ECO:0007669"/>
    <property type="project" value="UniProtKB-KW"/>
</dbReference>
<dbReference type="GO" id="GO:0042288">
    <property type="term" value="F:MHC class I protein binding"/>
    <property type="evidence" value="ECO:0007669"/>
    <property type="project" value="InterPro"/>
</dbReference>
<dbReference type="AlphaFoldDB" id="A0A8B7QK50"/>
<dbReference type="OrthoDB" id="9394844at2759"/>
<dbReference type="InterPro" id="IPR042414">
    <property type="entry name" value="CD8B"/>
</dbReference>